<dbReference type="Proteomes" id="UP000641386">
    <property type="component" value="Unassembled WGS sequence"/>
</dbReference>
<dbReference type="AlphaFoldDB" id="A0A919E5W1"/>
<accession>A0A919E5W1</accession>
<sequence>MLAEFGDDPTHYTGAKARKNYAGTSLITRASGRTYAVHALHARNGHLADALHKQAFCAINTPPGARRYYDKQRARDAGYNPALRQLGKPLRRHPPRCLKTRTLYDEATAWSHHAVASPQPLDIPAPWDV</sequence>
<keyword evidence="2" id="KW-1185">Reference proteome</keyword>
<comment type="caution">
    <text evidence="1">The sequence shown here is derived from an EMBL/GenBank/DDBJ whole genome shotgun (WGS) entry which is preliminary data.</text>
</comment>
<reference evidence="1" key="1">
    <citation type="journal article" date="2014" name="Int. J. Syst. Evol. Microbiol.">
        <title>Complete genome sequence of Corynebacterium casei LMG S-19264T (=DSM 44701T), isolated from a smear-ripened cheese.</title>
        <authorList>
            <consortium name="US DOE Joint Genome Institute (JGI-PGF)"/>
            <person name="Walter F."/>
            <person name="Albersmeier A."/>
            <person name="Kalinowski J."/>
            <person name="Ruckert C."/>
        </authorList>
    </citation>
    <scope>NUCLEOTIDE SEQUENCE</scope>
    <source>
        <strain evidence="1">JCM 3302</strain>
    </source>
</reference>
<gene>
    <name evidence="1" type="ORF">GCM10014715_83500</name>
</gene>
<name>A0A919E5W1_9ACTN</name>
<proteinExistence type="predicted"/>
<evidence type="ECO:0008006" key="3">
    <source>
        <dbReference type="Google" id="ProtNLM"/>
    </source>
</evidence>
<evidence type="ECO:0000313" key="1">
    <source>
        <dbReference type="EMBL" id="GHF15522.1"/>
    </source>
</evidence>
<organism evidence="1 2">
    <name type="scientific">Streptomyces spiralis</name>
    <dbReference type="NCBI Taxonomy" id="66376"/>
    <lineage>
        <taxon>Bacteria</taxon>
        <taxon>Bacillati</taxon>
        <taxon>Actinomycetota</taxon>
        <taxon>Actinomycetes</taxon>
        <taxon>Kitasatosporales</taxon>
        <taxon>Streptomycetaceae</taxon>
        <taxon>Streptomyces</taxon>
    </lineage>
</organism>
<evidence type="ECO:0000313" key="2">
    <source>
        <dbReference type="Proteomes" id="UP000641386"/>
    </source>
</evidence>
<protein>
    <recommendedName>
        <fullName evidence="3">Transposase</fullName>
    </recommendedName>
</protein>
<dbReference type="EMBL" id="BNBC01000071">
    <property type="protein sequence ID" value="GHF15522.1"/>
    <property type="molecule type" value="Genomic_DNA"/>
</dbReference>
<reference evidence="1" key="2">
    <citation type="submission" date="2020-09" db="EMBL/GenBank/DDBJ databases">
        <authorList>
            <person name="Sun Q."/>
            <person name="Ohkuma M."/>
        </authorList>
    </citation>
    <scope>NUCLEOTIDE SEQUENCE</scope>
    <source>
        <strain evidence="1">JCM 3302</strain>
    </source>
</reference>
<dbReference type="RefSeq" id="WP_229904104.1">
    <property type="nucleotide sequence ID" value="NZ_BNBC01000071.1"/>
</dbReference>